<feature type="domain" description="GP-PDE" evidence="1">
    <location>
        <begin position="3"/>
        <end position="234"/>
    </location>
</feature>
<gene>
    <name evidence="2" type="ORF">DFP98_11261</name>
</gene>
<evidence type="ECO:0000313" key="2">
    <source>
        <dbReference type="EMBL" id="RED76344.1"/>
    </source>
</evidence>
<reference evidence="2 3" key="1">
    <citation type="submission" date="2018-07" db="EMBL/GenBank/DDBJ databases">
        <title>Genomic Encyclopedia of Type Strains, Phase III (KMG-III): the genomes of soil and plant-associated and newly described type strains.</title>
        <authorList>
            <person name="Whitman W."/>
        </authorList>
    </citation>
    <scope>NUCLEOTIDE SEQUENCE [LARGE SCALE GENOMIC DNA]</scope>
    <source>
        <strain evidence="2 3">CECT 7287</strain>
    </source>
</reference>
<dbReference type="SUPFAM" id="SSF51695">
    <property type="entry name" value="PLC-like phosphodiesterases"/>
    <property type="match status" value="1"/>
</dbReference>
<proteinExistence type="predicted"/>
<comment type="caution">
    <text evidence="2">The sequence shown here is derived from an EMBL/GenBank/DDBJ whole genome shotgun (WGS) entry which is preliminary data.</text>
</comment>
<accession>A0A3D9JQM7</accession>
<dbReference type="PROSITE" id="PS51704">
    <property type="entry name" value="GP_PDE"/>
    <property type="match status" value="1"/>
</dbReference>
<keyword evidence="3" id="KW-1185">Reference proteome</keyword>
<dbReference type="PANTHER" id="PTHR46211:SF14">
    <property type="entry name" value="GLYCEROPHOSPHODIESTER PHOSPHODIESTERASE"/>
    <property type="match status" value="1"/>
</dbReference>
<dbReference type="EMBL" id="QRDZ01000012">
    <property type="protein sequence ID" value="RED76344.1"/>
    <property type="molecule type" value="Genomic_DNA"/>
</dbReference>
<evidence type="ECO:0000259" key="1">
    <source>
        <dbReference type="PROSITE" id="PS51704"/>
    </source>
</evidence>
<dbReference type="Proteomes" id="UP000256977">
    <property type="component" value="Unassembled WGS sequence"/>
</dbReference>
<dbReference type="GO" id="GO:0006629">
    <property type="term" value="P:lipid metabolic process"/>
    <property type="evidence" value="ECO:0007669"/>
    <property type="project" value="InterPro"/>
</dbReference>
<name>A0A3D9JQM7_9BACL</name>
<dbReference type="AlphaFoldDB" id="A0A3D9JQM7"/>
<dbReference type="InterPro" id="IPR030395">
    <property type="entry name" value="GP_PDE_dom"/>
</dbReference>
<dbReference type="RefSeq" id="WP_116061640.1">
    <property type="nucleotide sequence ID" value="NZ_QRDZ01000012.1"/>
</dbReference>
<dbReference type="Pfam" id="PF03009">
    <property type="entry name" value="GDPD"/>
    <property type="match status" value="1"/>
</dbReference>
<dbReference type="GO" id="GO:0008081">
    <property type="term" value="F:phosphoric diester hydrolase activity"/>
    <property type="evidence" value="ECO:0007669"/>
    <property type="project" value="InterPro"/>
</dbReference>
<dbReference type="PANTHER" id="PTHR46211">
    <property type="entry name" value="GLYCEROPHOSPHORYL DIESTER PHOSPHODIESTERASE"/>
    <property type="match status" value="1"/>
</dbReference>
<dbReference type="InterPro" id="IPR017946">
    <property type="entry name" value="PLC-like_Pdiesterase_TIM-brl"/>
</dbReference>
<dbReference type="CDD" id="cd08556">
    <property type="entry name" value="GDPD"/>
    <property type="match status" value="1"/>
</dbReference>
<dbReference type="Gene3D" id="3.20.20.190">
    <property type="entry name" value="Phosphatidylinositol (PI) phosphodiesterase"/>
    <property type="match status" value="1"/>
</dbReference>
<protein>
    <submittedName>
        <fullName evidence="2">Glycerophosphoryl diester phosphodiesterase</fullName>
    </submittedName>
</protein>
<evidence type="ECO:0000313" key="3">
    <source>
        <dbReference type="Proteomes" id="UP000256977"/>
    </source>
</evidence>
<organism evidence="2 3">
    <name type="scientific">Cohnella phaseoli</name>
    <dbReference type="NCBI Taxonomy" id="456490"/>
    <lineage>
        <taxon>Bacteria</taxon>
        <taxon>Bacillati</taxon>
        <taxon>Bacillota</taxon>
        <taxon>Bacilli</taxon>
        <taxon>Bacillales</taxon>
        <taxon>Paenibacillaceae</taxon>
        <taxon>Cohnella</taxon>
    </lineage>
</organism>
<dbReference type="OrthoDB" id="384721at2"/>
<sequence length="239" mass="26795">MRRTMVAAHTGCGIHPDNTMASFYEGMELGADIVEVDVRVTREGRAILLHDDSPYLRTHAYEQLNDSSVRGLLDPIYAEHEIATLEQVLQASDPQGTKLNLDLKSADSIEPTVRLIREFEAQKRTFITGCSDRITELYPDIQVMQNTPDWLTMEQMERYGDFAEAVCAEARRGGYAGLNMNGFTCLPPIVKYAHAAGLKVWVYTINERPLMEWFLGMGVDAITTRAPRLLLELANGAKN</sequence>